<dbReference type="Pfam" id="PF13731">
    <property type="entry name" value="WxL"/>
    <property type="match status" value="1"/>
</dbReference>
<evidence type="ECO:0000313" key="3">
    <source>
        <dbReference type="EMBL" id="RSU05679.1"/>
    </source>
</evidence>
<dbReference type="OrthoDB" id="2339326at2"/>
<dbReference type="EMBL" id="NGJX01000001">
    <property type="protein sequence ID" value="RSU05679.1"/>
    <property type="molecule type" value="Genomic_DNA"/>
</dbReference>
<dbReference type="Proteomes" id="UP000288197">
    <property type="component" value="Unassembled WGS sequence"/>
</dbReference>
<dbReference type="AlphaFoldDB" id="A0A369B5S3"/>
<feature type="signal peptide" evidence="2">
    <location>
        <begin position="1"/>
        <end position="24"/>
    </location>
</feature>
<keyword evidence="2" id="KW-0732">Signal</keyword>
<organism evidence="3 4">
    <name type="scientific">Vagococcus fluvialis</name>
    <dbReference type="NCBI Taxonomy" id="2738"/>
    <lineage>
        <taxon>Bacteria</taxon>
        <taxon>Bacillati</taxon>
        <taxon>Bacillota</taxon>
        <taxon>Bacilli</taxon>
        <taxon>Lactobacillales</taxon>
        <taxon>Enterococcaceae</taxon>
        <taxon>Vagococcus</taxon>
    </lineage>
</organism>
<proteinExistence type="predicted"/>
<protein>
    <submittedName>
        <fullName evidence="3">Uncharacterized protein</fullName>
    </submittedName>
</protein>
<keyword evidence="4" id="KW-1185">Reference proteome</keyword>
<evidence type="ECO:0000256" key="1">
    <source>
        <dbReference type="SAM" id="MobiDB-lite"/>
    </source>
</evidence>
<comment type="caution">
    <text evidence="3">The sequence shown here is derived from an EMBL/GenBank/DDBJ whole genome shotgun (WGS) entry which is preliminary data.</text>
</comment>
<gene>
    <name evidence="3" type="ORF">CBF32_01395</name>
</gene>
<reference evidence="3 4" key="1">
    <citation type="submission" date="2017-05" db="EMBL/GenBank/DDBJ databases">
        <title>Vagococcus spp. assemblies.</title>
        <authorList>
            <person name="Gulvik C.A."/>
        </authorList>
    </citation>
    <scope>NUCLEOTIDE SEQUENCE [LARGE SCALE GENOMIC DNA]</scope>
    <source>
        <strain evidence="3 4">NCFB 2497</strain>
    </source>
</reference>
<feature type="region of interest" description="Disordered" evidence="1">
    <location>
        <begin position="28"/>
        <end position="65"/>
    </location>
</feature>
<sequence length="259" mass="28115">MKNKFLATLALPLAIALLPVTSYSETSGFETNGNVTVTPSDKTDPLDPENPLEPVDPGEGPSTDGELRIDFVSTINFADAKITKDNRVYPSLAQLFHSDTPARASYIQITDLRKDSPGWNLQLKQEVQFKTKDNIELSGARLSFDKGWANSGGLGKSPTMFRDAISIDEIGSSYQVATAAIGAGKGTWLLSFGASSDNKLGQDNTLTELKDEKGKSMIDSQFNKNMYSNSAISLSVPEKTSIIPGRYQTELTWILQATP</sequence>
<dbReference type="GeneID" id="63145433"/>
<accession>A0A369B5S3</accession>
<feature type="chain" id="PRO_5043310298" evidence="2">
    <location>
        <begin position="25"/>
        <end position="259"/>
    </location>
</feature>
<feature type="compositionally biased region" description="Polar residues" evidence="1">
    <location>
        <begin position="28"/>
        <end position="40"/>
    </location>
</feature>
<dbReference type="RefSeq" id="WP_114288723.1">
    <property type="nucleotide sequence ID" value="NZ_CP081459.1"/>
</dbReference>
<name>A0A369B5S3_9ENTE</name>
<evidence type="ECO:0000313" key="4">
    <source>
        <dbReference type="Proteomes" id="UP000288197"/>
    </source>
</evidence>
<dbReference type="InterPro" id="IPR027994">
    <property type="entry name" value="WxL_dom"/>
</dbReference>
<evidence type="ECO:0000256" key="2">
    <source>
        <dbReference type="SAM" id="SignalP"/>
    </source>
</evidence>